<feature type="domain" description="VanZ-like" evidence="2">
    <location>
        <begin position="97"/>
        <end position="168"/>
    </location>
</feature>
<dbReference type="Pfam" id="PF04892">
    <property type="entry name" value="VanZ"/>
    <property type="match status" value="1"/>
</dbReference>
<accession>A0A3B1BMG5</accession>
<evidence type="ECO:0000256" key="1">
    <source>
        <dbReference type="SAM" id="Phobius"/>
    </source>
</evidence>
<organism evidence="3">
    <name type="scientific">hydrothermal vent metagenome</name>
    <dbReference type="NCBI Taxonomy" id="652676"/>
    <lineage>
        <taxon>unclassified sequences</taxon>
        <taxon>metagenomes</taxon>
        <taxon>ecological metagenomes</taxon>
    </lineage>
</organism>
<feature type="transmembrane region" description="Helical" evidence="1">
    <location>
        <begin position="40"/>
        <end position="62"/>
    </location>
</feature>
<evidence type="ECO:0000313" key="3">
    <source>
        <dbReference type="EMBL" id="VAX19556.1"/>
    </source>
</evidence>
<evidence type="ECO:0000259" key="2">
    <source>
        <dbReference type="Pfam" id="PF04892"/>
    </source>
</evidence>
<feature type="transmembrane region" description="Helical" evidence="1">
    <location>
        <begin position="125"/>
        <end position="144"/>
    </location>
</feature>
<proteinExistence type="predicted"/>
<feature type="transmembrane region" description="Helical" evidence="1">
    <location>
        <begin position="69"/>
        <end position="89"/>
    </location>
</feature>
<name>A0A3B1BMG5_9ZZZZ</name>
<dbReference type="NCBIfam" id="NF037970">
    <property type="entry name" value="vanZ_1"/>
    <property type="match status" value="1"/>
</dbReference>
<gene>
    <name evidence="3" type="ORF">MNBD_NITROSPINAE01-182</name>
</gene>
<dbReference type="AlphaFoldDB" id="A0A3B1BMG5"/>
<feature type="transmembrane region" description="Helical" evidence="1">
    <location>
        <begin position="156"/>
        <end position="172"/>
    </location>
</feature>
<reference evidence="3" key="1">
    <citation type="submission" date="2018-06" db="EMBL/GenBank/DDBJ databases">
        <authorList>
            <person name="Zhirakovskaya E."/>
        </authorList>
    </citation>
    <scope>NUCLEOTIDE SEQUENCE</scope>
</reference>
<dbReference type="InterPro" id="IPR006976">
    <property type="entry name" value="VanZ-like"/>
</dbReference>
<keyword evidence="1" id="KW-1133">Transmembrane helix</keyword>
<feature type="transmembrane region" description="Helical" evidence="1">
    <location>
        <begin position="95"/>
        <end position="113"/>
    </location>
</feature>
<dbReference type="EMBL" id="UOGC01000091">
    <property type="protein sequence ID" value="VAX19556.1"/>
    <property type="molecule type" value="Genomic_DNA"/>
</dbReference>
<keyword evidence="1" id="KW-0812">Transmembrane</keyword>
<sequence length="176" mass="19579">MNIFKNRGTAWGVTAGYVGLIYITLGIIGTLQLWLRDHGFQTIVSTAVLVVTFTAAIYLVIVKLNHRSPINLVTLMAACGMYGYIMVSFAPHPSARIHLVEYSILATFFYYTLKFDMKGRQAYIIAWLLTCATGLVDEMIQAYIPTRTFDLNDLMINAMAATIALLTVGLVVEDEK</sequence>
<feature type="transmembrane region" description="Helical" evidence="1">
    <location>
        <begin position="12"/>
        <end position="34"/>
    </location>
</feature>
<protein>
    <recommendedName>
        <fullName evidence="2">VanZ-like domain-containing protein</fullName>
    </recommendedName>
</protein>
<keyword evidence="1" id="KW-0472">Membrane</keyword>